<evidence type="ECO:0000313" key="2">
    <source>
        <dbReference type="EMBL" id="AIY42950.1"/>
    </source>
</evidence>
<dbReference type="KEGG" id="care:LT85_3792"/>
<dbReference type="PANTHER" id="PTHR46637">
    <property type="entry name" value="TIS1421-TRANSPOSASE PROTEIN A"/>
    <property type="match status" value="1"/>
</dbReference>
<keyword evidence="3" id="KW-1185">Reference proteome</keyword>
<dbReference type="Pfam" id="PF13340">
    <property type="entry name" value="DUF4096"/>
    <property type="match status" value="1"/>
</dbReference>
<feature type="domain" description="Insertion element IS402-like" evidence="1">
    <location>
        <begin position="30"/>
        <end position="102"/>
    </location>
</feature>
<proteinExistence type="predicted"/>
<dbReference type="PANTHER" id="PTHR46637:SF1">
    <property type="entry name" value="BLL5188 PROTEIN"/>
    <property type="match status" value="1"/>
</dbReference>
<reference evidence="3" key="1">
    <citation type="journal article" date="2014" name="Soil Biol. Biochem.">
        <title>Structure and function of bacterial communities in ageing soils: Insights from the Mendocino ecological staircase.</title>
        <authorList>
            <person name="Uroz S."/>
            <person name="Tech J.J."/>
            <person name="Sawaya N.A."/>
            <person name="Frey-Klett P."/>
            <person name="Leveau J.H.J."/>
        </authorList>
    </citation>
    <scope>NUCLEOTIDE SEQUENCE [LARGE SCALE GENOMIC DNA]</scope>
    <source>
        <strain evidence="3">Cal35</strain>
    </source>
</reference>
<evidence type="ECO:0000259" key="1">
    <source>
        <dbReference type="Pfam" id="PF13340"/>
    </source>
</evidence>
<dbReference type="Proteomes" id="UP000030302">
    <property type="component" value="Chromosome"/>
</dbReference>
<accession>A0A0A1FGV1</accession>
<protein>
    <submittedName>
        <fullName evidence="2">Mobile element protein</fullName>
    </submittedName>
</protein>
<name>A0A0A1FGV1_9BURK</name>
<dbReference type="EMBL" id="CP009962">
    <property type="protein sequence ID" value="AIY42950.1"/>
    <property type="molecule type" value="Genomic_DNA"/>
</dbReference>
<dbReference type="RefSeq" id="WP_052135308.1">
    <property type="nucleotide sequence ID" value="NZ_CP009962.1"/>
</dbReference>
<dbReference type="InterPro" id="IPR025161">
    <property type="entry name" value="IS402-like_dom"/>
</dbReference>
<dbReference type="OrthoDB" id="8781865at2"/>
<organism evidence="2 3">
    <name type="scientific">Collimonas arenae</name>
    <dbReference type="NCBI Taxonomy" id="279058"/>
    <lineage>
        <taxon>Bacteria</taxon>
        <taxon>Pseudomonadati</taxon>
        <taxon>Pseudomonadota</taxon>
        <taxon>Betaproteobacteria</taxon>
        <taxon>Burkholderiales</taxon>
        <taxon>Oxalobacteraceae</taxon>
        <taxon>Collimonas</taxon>
    </lineage>
</organism>
<evidence type="ECO:0000313" key="3">
    <source>
        <dbReference type="Proteomes" id="UP000030302"/>
    </source>
</evidence>
<gene>
    <name evidence="2" type="ORF">LT85_3792</name>
</gene>
<dbReference type="InterPro" id="IPR052909">
    <property type="entry name" value="Transposase_6_like"/>
</dbReference>
<dbReference type="HOGENOM" id="CLU_055261_2_1_4"/>
<dbReference type="AlphaFoldDB" id="A0A0A1FGV1"/>
<sequence length="173" mass="20506">MNGTTIFTEKTTIFTEKFTWLTSKKIMKELRDDQWQKLAPMLHGKDGDPGAKGRNNRLFINAVLWISSEKRQWIDIPLHFGNWNTVYMRFRRWNEDGNWHKLAVKLQDDPELSALFGDIARYGEQCYRQLKNKTSRRSSREIYQNHIKHAVGKKLRGQEEDDSTLHWLRLVSG</sequence>